<evidence type="ECO:0000313" key="2">
    <source>
        <dbReference type="EMBL" id="KAK6917833.1"/>
    </source>
</evidence>
<organism evidence="2 3">
    <name type="scientific">Dillenia turbinata</name>
    <dbReference type="NCBI Taxonomy" id="194707"/>
    <lineage>
        <taxon>Eukaryota</taxon>
        <taxon>Viridiplantae</taxon>
        <taxon>Streptophyta</taxon>
        <taxon>Embryophyta</taxon>
        <taxon>Tracheophyta</taxon>
        <taxon>Spermatophyta</taxon>
        <taxon>Magnoliopsida</taxon>
        <taxon>eudicotyledons</taxon>
        <taxon>Gunneridae</taxon>
        <taxon>Pentapetalae</taxon>
        <taxon>Dilleniales</taxon>
        <taxon>Dilleniaceae</taxon>
        <taxon>Dillenia</taxon>
    </lineage>
</organism>
<dbReference type="EMBL" id="JBAMMX010000023">
    <property type="protein sequence ID" value="KAK6917833.1"/>
    <property type="molecule type" value="Genomic_DNA"/>
</dbReference>
<evidence type="ECO:0000256" key="1">
    <source>
        <dbReference type="SAM" id="SignalP"/>
    </source>
</evidence>
<protein>
    <submittedName>
        <fullName evidence="2">Uncharacterized protein</fullName>
    </submittedName>
</protein>
<comment type="caution">
    <text evidence="2">The sequence shown here is derived from an EMBL/GenBank/DDBJ whole genome shotgun (WGS) entry which is preliminary data.</text>
</comment>
<reference evidence="2 3" key="1">
    <citation type="submission" date="2023-12" db="EMBL/GenBank/DDBJ databases">
        <title>A high-quality genome assembly for Dillenia turbinata (Dilleniales).</title>
        <authorList>
            <person name="Chanderbali A."/>
        </authorList>
    </citation>
    <scope>NUCLEOTIDE SEQUENCE [LARGE SCALE GENOMIC DNA]</scope>
    <source>
        <strain evidence="2">LSX21</strain>
        <tissue evidence="2">Leaf</tissue>
    </source>
</reference>
<evidence type="ECO:0000313" key="3">
    <source>
        <dbReference type="Proteomes" id="UP001370490"/>
    </source>
</evidence>
<dbReference type="AlphaFoldDB" id="A0AAN8UXZ1"/>
<proteinExistence type="predicted"/>
<sequence length="73" mass="7671">MVVVILIANAGGAKAIVICNMDSSELALCLPAISGPATLPPSVRGVKKSSGLAMLRGFGSYVLRFILSYEYIR</sequence>
<keyword evidence="1" id="KW-0732">Signal</keyword>
<feature type="chain" id="PRO_5043003966" evidence="1">
    <location>
        <begin position="16"/>
        <end position="73"/>
    </location>
</feature>
<name>A0AAN8UXZ1_9MAGN</name>
<keyword evidence="3" id="KW-1185">Reference proteome</keyword>
<feature type="signal peptide" evidence="1">
    <location>
        <begin position="1"/>
        <end position="15"/>
    </location>
</feature>
<accession>A0AAN8UXZ1</accession>
<dbReference type="Proteomes" id="UP001370490">
    <property type="component" value="Unassembled WGS sequence"/>
</dbReference>
<gene>
    <name evidence="2" type="ORF">RJ641_018584</name>
</gene>